<dbReference type="Proteomes" id="UP000054639">
    <property type="component" value="Unassembled WGS sequence"/>
</dbReference>
<reference evidence="2 4" key="2">
    <citation type="submission" date="2018-06" db="EMBL/GenBank/DDBJ databases">
        <authorList>
            <consortium name="Pathogen Informatics"/>
            <person name="Doyle S."/>
        </authorList>
    </citation>
    <scope>NUCLEOTIDE SEQUENCE [LARGE SCALE GENOMIC DNA]</scope>
    <source>
        <strain evidence="2 4">NCTC12376</strain>
    </source>
</reference>
<organism evidence="2 4">
    <name type="scientific">Legionella quateirensis</name>
    <dbReference type="NCBI Taxonomy" id="45072"/>
    <lineage>
        <taxon>Bacteria</taxon>
        <taxon>Pseudomonadati</taxon>
        <taxon>Pseudomonadota</taxon>
        <taxon>Gammaproteobacteria</taxon>
        <taxon>Legionellales</taxon>
        <taxon>Legionellaceae</taxon>
        <taxon>Legionella</taxon>
    </lineage>
</organism>
<dbReference type="RefSeq" id="WP_058475079.1">
    <property type="nucleotide sequence ID" value="NZ_CAAAIL010000017.1"/>
</dbReference>
<dbReference type="EMBL" id="LNYR01000043">
    <property type="protein sequence ID" value="KTD44133.1"/>
    <property type="molecule type" value="Genomic_DNA"/>
</dbReference>
<protein>
    <submittedName>
        <fullName evidence="2">Uncharacterized protein</fullName>
    </submittedName>
</protein>
<proteinExistence type="predicted"/>
<reference evidence="1 3" key="1">
    <citation type="submission" date="2015-11" db="EMBL/GenBank/DDBJ databases">
        <title>Genomic analysis of 38 Legionella species identifies large and diverse effector repertoires.</title>
        <authorList>
            <person name="Burstein D."/>
            <person name="Amaro F."/>
            <person name="Zusman T."/>
            <person name="Lifshitz Z."/>
            <person name="Cohen O."/>
            <person name="Gilbert J.A."/>
            <person name="Pupko T."/>
            <person name="Shuman H.A."/>
            <person name="Segal G."/>
        </authorList>
    </citation>
    <scope>NUCLEOTIDE SEQUENCE [LARGE SCALE GENOMIC DNA]</scope>
    <source>
        <strain evidence="1 3">ATCC 49507</strain>
    </source>
</reference>
<name>A0A378P9Y9_9GAMM</name>
<evidence type="ECO:0000313" key="1">
    <source>
        <dbReference type="EMBL" id="KTD44133.1"/>
    </source>
</evidence>
<accession>A0A378P9Y9</accession>
<evidence type="ECO:0000313" key="3">
    <source>
        <dbReference type="Proteomes" id="UP000054639"/>
    </source>
</evidence>
<gene>
    <name evidence="1" type="ORF">Lqua_2953</name>
    <name evidence="2" type="ORF">NCTC12376_03435</name>
</gene>
<dbReference type="AlphaFoldDB" id="A0A378P9Y9"/>
<sequence length="145" mass="16692">MFERINLLITTHEFGFQSWFDNYGKGVWACVSPNEFLLDEIRSSTSGGDCAMIDAADYFDTTDWLPFVTGNDFIDAMNTLENLLATIPSNMLHRDSTWSSSISRVLSNLQEMRRTNNFNLYKSVPRTLDELLSHPEIIDELKIER</sequence>
<dbReference type="OrthoDB" id="9154621at2"/>
<dbReference type="EMBL" id="UGOW01000002">
    <property type="protein sequence ID" value="STY82970.1"/>
    <property type="molecule type" value="Genomic_DNA"/>
</dbReference>
<keyword evidence="3" id="KW-1185">Reference proteome</keyword>
<dbReference type="STRING" id="45072.Lqua_2953"/>
<evidence type="ECO:0000313" key="2">
    <source>
        <dbReference type="EMBL" id="STY82970.1"/>
    </source>
</evidence>
<dbReference type="Proteomes" id="UP000254230">
    <property type="component" value="Unassembled WGS sequence"/>
</dbReference>
<evidence type="ECO:0000313" key="4">
    <source>
        <dbReference type="Proteomes" id="UP000254230"/>
    </source>
</evidence>